<feature type="compositionally biased region" description="Basic and acidic residues" evidence="1">
    <location>
        <begin position="407"/>
        <end position="438"/>
    </location>
</feature>
<proteinExistence type="predicted"/>
<organism evidence="3 4">
    <name type="scientific">Trypanosoma equiperdum</name>
    <dbReference type="NCBI Taxonomy" id="5694"/>
    <lineage>
        <taxon>Eukaryota</taxon>
        <taxon>Discoba</taxon>
        <taxon>Euglenozoa</taxon>
        <taxon>Kinetoplastea</taxon>
        <taxon>Metakinetoplastina</taxon>
        <taxon>Trypanosomatida</taxon>
        <taxon>Trypanosomatidae</taxon>
        <taxon>Trypanosoma</taxon>
    </lineage>
</organism>
<feature type="domain" description="Histone deacetylase" evidence="2">
    <location>
        <begin position="515"/>
        <end position="637"/>
    </location>
</feature>
<protein>
    <submittedName>
        <fullName evidence="3">Histone deacetylase 3</fullName>
    </submittedName>
</protein>
<feature type="compositionally biased region" description="Basic and acidic residues" evidence="1">
    <location>
        <begin position="1"/>
        <end position="17"/>
    </location>
</feature>
<evidence type="ECO:0000313" key="3">
    <source>
        <dbReference type="EMBL" id="SCU68576.1"/>
    </source>
</evidence>
<name>A0A1G4I9A1_TRYEQ</name>
<dbReference type="PANTHER" id="PTHR10625:SF4">
    <property type="entry name" value="DEACETYLASE, PUTATIVE-RELATED"/>
    <property type="match status" value="1"/>
</dbReference>
<feature type="region of interest" description="Disordered" evidence="1">
    <location>
        <begin position="280"/>
        <end position="301"/>
    </location>
</feature>
<dbReference type="EMBL" id="CZPT02001008">
    <property type="protein sequence ID" value="SCU68576.1"/>
    <property type="molecule type" value="Genomic_DNA"/>
</dbReference>
<dbReference type="InterPro" id="IPR037138">
    <property type="entry name" value="His_deacetylse_dom_sf"/>
</dbReference>
<keyword evidence="4" id="KW-1185">Reference proteome</keyword>
<dbReference type="RefSeq" id="XP_067079717.1">
    <property type="nucleotide sequence ID" value="XM_067223616.1"/>
</dbReference>
<evidence type="ECO:0000259" key="2">
    <source>
        <dbReference type="Pfam" id="PF00850"/>
    </source>
</evidence>
<sequence length="685" mass="75243">MGKETREAESVENDDKRVNKKVKKETSSSSVATRKEGGEPHHDEEMSHPNFRRCTDRLETYIHNWMGQAHGVPSVLPTALPPIDPLPTILDMMIPEVNETSITLTTMTPTLDITAIEAEGTGVAYDEVTLLHASTDPGDYERPGRLQRTLDHLEVIGLLECCRRLHHRSARTRELRLVHSTEHIDSVDQLEVATLLRKPGESCNVGEDLYANENTSRAARAAAGCAIAAALSVVRGEVRNSFALIRPPGHHAGRDRASGFCFFNNVAVAVRAAQRELKKLQEGGNAAPSPRSSGGPCEPASTAAEPRVLVIDWDVHHCDGTENIFYEDPSVVVVSIHQHGSKRGHILRKNPTVVDNIVELDDLAALMDPIEDVKPELCGGDDSVRNKETDQEVAEGLACGTVPNERSPVKEEESTGGECKHESPQDDEEKKESSCRRQRKPVDYNKLAEEMANQDDELARIFGVNAEELARFPESGSSGSESDSSTSSESQERAGKLSGDSEGYSYSDEDSSNEPRPFYPSTGHMDRVGGDANPEAKGKNINIPWPTHNMGDLEYLQVVLDVVLPVMREFEPEVVFVSCGFDSAARDLLGSMQVTPSGYYLLVKALAAVCPKLVVVLEGGYNLSNVARCSEAVMRALLESNGSRSKLPRSRMLWCQAEELVQQVRETHGGYWQCLNPNSFDHMCK</sequence>
<dbReference type="AlphaFoldDB" id="A0A1G4I9A1"/>
<feature type="domain" description="Histone deacetylase" evidence="2">
    <location>
        <begin position="141"/>
        <end position="276"/>
    </location>
</feature>
<gene>
    <name evidence="3" type="ORF">TEOVI_000889600</name>
</gene>
<dbReference type="InterPro" id="IPR023696">
    <property type="entry name" value="Ureohydrolase_dom_sf"/>
</dbReference>
<feature type="region of interest" description="Disordered" evidence="1">
    <location>
        <begin position="472"/>
        <end position="540"/>
    </location>
</feature>
<dbReference type="VEuPathDB" id="TriTrypDB:TEOVI_000889600"/>
<dbReference type="Proteomes" id="UP000195570">
    <property type="component" value="Unassembled WGS sequence"/>
</dbReference>
<dbReference type="GO" id="GO:0000118">
    <property type="term" value="C:histone deacetylase complex"/>
    <property type="evidence" value="ECO:0007669"/>
    <property type="project" value="TreeGrafter"/>
</dbReference>
<feature type="compositionally biased region" description="Basic and acidic residues" evidence="1">
    <location>
        <begin position="524"/>
        <end position="538"/>
    </location>
</feature>
<evidence type="ECO:0000256" key="1">
    <source>
        <dbReference type="SAM" id="MobiDB-lite"/>
    </source>
</evidence>
<feature type="compositionally biased region" description="Basic and acidic residues" evidence="1">
    <location>
        <begin position="33"/>
        <end position="51"/>
    </location>
</feature>
<dbReference type="Gene3D" id="3.40.800.20">
    <property type="entry name" value="Histone deacetylase domain"/>
    <property type="match status" value="2"/>
</dbReference>
<evidence type="ECO:0000313" key="4">
    <source>
        <dbReference type="Proteomes" id="UP000195570"/>
    </source>
</evidence>
<dbReference type="Pfam" id="PF00850">
    <property type="entry name" value="Hist_deacetyl"/>
    <property type="match status" value="3"/>
</dbReference>
<dbReference type="InterPro" id="IPR023801">
    <property type="entry name" value="His_deacetylse_dom"/>
</dbReference>
<accession>A0A1G4I9A1</accession>
<dbReference type="GeneID" id="92382830"/>
<feature type="domain" description="Histone deacetylase" evidence="2">
    <location>
        <begin position="306"/>
        <end position="341"/>
    </location>
</feature>
<feature type="compositionally biased region" description="Low complexity" evidence="1">
    <location>
        <begin position="474"/>
        <end position="489"/>
    </location>
</feature>
<dbReference type="CDD" id="cd09992">
    <property type="entry name" value="HDAC_classII"/>
    <property type="match status" value="1"/>
</dbReference>
<dbReference type="GO" id="GO:0040029">
    <property type="term" value="P:epigenetic regulation of gene expression"/>
    <property type="evidence" value="ECO:0007669"/>
    <property type="project" value="TreeGrafter"/>
</dbReference>
<dbReference type="SUPFAM" id="SSF52768">
    <property type="entry name" value="Arginase/deacetylase"/>
    <property type="match status" value="2"/>
</dbReference>
<comment type="caution">
    <text evidence="3">The sequence shown here is derived from an EMBL/GenBank/DDBJ whole genome shotgun (WGS) entry which is preliminary data.</text>
</comment>
<reference evidence="3" key="1">
    <citation type="submission" date="2016-09" db="EMBL/GenBank/DDBJ databases">
        <authorList>
            <person name="Hebert L."/>
            <person name="Moumen B."/>
        </authorList>
    </citation>
    <scope>NUCLEOTIDE SEQUENCE [LARGE SCALE GENOMIC DNA]</scope>
    <source>
        <strain evidence="3">OVI</strain>
    </source>
</reference>
<feature type="region of interest" description="Disordered" evidence="1">
    <location>
        <begin position="1"/>
        <end position="51"/>
    </location>
</feature>
<dbReference type="PANTHER" id="PTHR10625">
    <property type="entry name" value="HISTONE DEACETYLASE HDAC1-RELATED"/>
    <property type="match status" value="1"/>
</dbReference>
<feature type="region of interest" description="Disordered" evidence="1">
    <location>
        <begin position="394"/>
        <end position="438"/>
    </location>
</feature>
<dbReference type="GO" id="GO:0004407">
    <property type="term" value="F:histone deacetylase activity"/>
    <property type="evidence" value="ECO:0007669"/>
    <property type="project" value="TreeGrafter"/>
</dbReference>